<evidence type="ECO:0008006" key="4">
    <source>
        <dbReference type="Google" id="ProtNLM"/>
    </source>
</evidence>
<organism evidence="2 3">
    <name type="scientific">Methanobrevibacter thaueri</name>
    <dbReference type="NCBI Taxonomy" id="190975"/>
    <lineage>
        <taxon>Archaea</taxon>
        <taxon>Methanobacteriati</taxon>
        <taxon>Methanobacteriota</taxon>
        <taxon>Methanomada group</taxon>
        <taxon>Methanobacteria</taxon>
        <taxon>Methanobacteriales</taxon>
        <taxon>Methanobacteriaceae</taxon>
        <taxon>Methanobrevibacter</taxon>
    </lineage>
</organism>
<proteinExistence type="inferred from homology"/>
<accession>A0A8T3VAJ6</accession>
<dbReference type="NCBIfam" id="NF011470">
    <property type="entry name" value="PRK14887.1"/>
    <property type="match status" value="1"/>
</dbReference>
<gene>
    <name evidence="2" type="ORF">E7Z79_00935</name>
</gene>
<dbReference type="EMBL" id="SUTK01000002">
    <property type="protein sequence ID" value="MBE6500987.1"/>
    <property type="molecule type" value="Genomic_DNA"/>
</dbReference>
<reference evidence="2" key="1">
    <citation type="submission" date="2019-04" db="EMBL/GenBank/DDBJ databases">
        <title>Evolution of Biomass-Degrading Anaerobic Consortia Revealed by Metagenomics.</title>
        <authorList>
            <person name="Peng X."/>
        </authorList>
    </citation>
    <scope>NUCLEOTIDE SEQUENCE</scope>
    <source>
        <strain evidence="2">SIG18</strain>
    </source>
</reference>
<dbReference type="RefSeq" id="WP_303738110.1">
    <property type="nucleotide sequence ID" value="NZ_SUTK01000002.1"/>
</dbReference>
<evidence type="ECO:0000313" key="2">
    <source>
        <dbReference type="EMBL" id="MBE6500987.1"/>
    </source>
</evidence>
<comment type="caution">
    <text evidence="2">The sequence shown here is derived from an EMBL/GenBank/DDBJ whole genome shotgun (WGS) entry which is preliminary data.</text>
</comment>
<name>A0A8T3VAJ6_9EURY</name>
<sequence>MIDESPLEGVKSNIAVEFDSGDQAKIVYDAIILEFETAPDFRSSMTIELDGSRILIDIDAQDATSFRASVNSAIKWIKLALEINNLTN</sequence>
<dbReference type="InterPro" id="IPR015419">
    <property type="entry name" value="CTAG/Pcc1"/>
</dbReference>
<evidence type="ECO:0000313" key="3">
    <source>
        <dbReference type="Proteomes" id="UP000783037"/>
    </source>
</evidence>
<dbReference type="Gene3D" id="3.30.310.50">
    <property type="entry name" value="Alpha-D-phosphohexomutase, C-terminal domain"/>
    <property type="match status" value="1"/>
</dbReference>
<dbReference type="Proteomes" id="UP000783037">
    <property type="component" value="Unassembled WGS sequence"/>
</dbReference>
<comment type="similarity">
    <text evidence="1">Belongs to the CTAG/PCC1 family.</text>
</comment>
<protein>
    <recommendedName>
        <fullName evidence="4">Transcription factor Pcc1</fullName>
    </recommendedName>
</protein>
<evidence type="ECO:0000256" key="1">
    <source>
        <dbReference type="ARBA" id="ARBA00007073"/>
    </source>
</evidence>
<dbReference type="AlphaFoldDB" id="A0A8T3VAJ6"/>
<dbReference type="Pfam" id="PF09341">
    <property type="entry name" value="Pcc1"/>
    <property type="match status" value="1"/>
</dbReference>